<dbReference type="SUPFAM" id="SSF55781">
    <property type="entry name" value="GAF domain-like"/>
    <property type="match status" value="1"/>
</dbReference>
<accession>A0A372LA26</accession>
<dbReference type="Gene3D" id="3.30.450.40">
    <property type="match status" value="1"/>
</dbReference>
<dbReference type="SMART" id="SM00065">
    <property type="entry name" value="GAF"/>
    <property type="match status" value="1"/>
</dbReference>
<dbReference type="GO" id="GO:0005524">
    <property type="term" value="F:ATP binding"/>
    <property type="evidence" value="ECO:0007669"/>
    <property type="project" value="UniProtKB-KW"/>
</dbReference>
<dbReference type="InterPro" id="IPR003018">
    <property type="entry name" value="GAF"/>
</dbReference>
<evidence type="ECO:0000256" key="6">
    <source>
        <dbReference type="ARBA" id="ARBA00022679"/>
    </source>
</evidence>
<dbReference type="PANTHER" id="PTHR34220:SF7">
    <property type="entry name" value="SENSOR HISTIDINE KINASE YPDA"/>
    <property type="match status" value="1"/>
</dbReference>
<comment type="subcellular location">
    <subcellularLocation>
        <location evidence="2">Cell membrane</location>
        <topology evidence="2">Multi-pass membrane protein</topology>
    </subcellularLocation>
</comment>
<dbReference type="SMART" id="SM00387">
    <property type="entry name" value="HATPase_c"/>
    <property type="match status" value="1"/>
</dbReference>
<dbReference type="InterPro" id="IPR011620">
    <property type="entry name" value="Sig_transdc_His_kinase_LytS_TM"/>
</dbReference>
<dbReference type="GO" id="GO:0005886">
    <property type="term" value="C:plasma membrane"/>
    <property type="evidence" value="ECO:0007669"/>
    <property type="project" value="UniProtKB-SubCell"/>
</dbReference>
<sequence>MIHLLPLMLERVGVILIAAFLLSQIKSFRRIIHINEQRFTEKALLIAVFGMIGIISNYTGVEIRQNEVAENAWLIHIEPDSAIANTRIMGIAIGSILGGPFVGLGIGLIAGAHRYMLGGFTAAACAISAVLAGFAAGYFGKRRQVKLPISPGFAVLIGVLMEMVQMAMILLVTKPFPLAWDLVKVIGLPMVFINGFGTLLFMLIIQSILREEERTRALQTNLAFHIADRTLPYFRQGLNPESCKKVAEIILTLTHADAIAITDEHRVLAHVGSASDHHVPLQGFATGLTKKVLQQGRVITAKSKEEIFCYHASCPLRAAVVLPLKVHQNTVGTLKLYFEKPDQLNEVEKELAEGLAKLFSAQLELALAENQSKLLKDAEIKALQAQVHPHFLFNAINTISALCRTDAEKARKLLLELSHFFRSNLQGARHTLIPLEKELEHVKAYLSLEQARFPDKYQITIEIQPSLEGTLLPPFTLQPLVENAIHHGFPRVHSKGDVKIAVRRVDQHMHISVKDNGKGIPPDKFELLGKQPVHSKHGTGTALVNIWERLEGIYNENASFEIKSTEGCGTEITVSIPIDRKGVNEEHVTGVFS</sequence>
<feature type="transmembrane region" description="Helical" evidence="14">
    <location>
        <begin position="43"/>
        <end position="61"/>
    </location>
</feature>
<dbReference type="RefSeq" id="WP_117323321.1">
    <property type="nucleotide sequence ID" value="NZ_QVTD01000010.1"/>
</dbReference>
<dbReference type="InterPro" id="IPR005467">
    <property type="entry name" value="His_kinase_dom"/>
</dbReference>
<evidence type="ECO:0000256" key="12">
    <source>
        <dbReference type="ARBA" id="ARBA00023012"/>
    </source>
</evidence>
<dbReference type="Pfam" id="PF02518">
    <property type="entry name" value="HATPase_c"/>
    <property type="match status" value="1"/>
</dbReference>
<evidence type="ECO:0000259" key="15">
    <source>
        <dbReference type="PROSITE" id="PS50109"/>
    </source>
</evidence>
<dbReference type="GO" id="GO:0071555">
    <property type="term" value="P:cell wall organization"/>
    <property type="evidence" value="ECO:0007669"/>
    <property type="project" value="InterPro"/>
</dbReference>
<comment type="catalytic activity">
    <reaction evidence="1">
        <text>ATP + protein L-histidine = ADP + protein N-phospho-L-histidine.</text>
        <dbReference type="EC" id="2.7.13.3"/>
    </reaction>
</comment>
<dbReference type="Pfam" id="PF07694">
    <property type="entry name" value="5TM-5TMR_LYT"/>
    <property type="match status" value="1"/>
</dbReference>
<feature type="transmembrane region" description="Helical" evidence="14">
    <location>
        <begin position="152"/>
        <end position="173"/>
    </location>
</feature>
<dbReference type="Gene3D" id="3.30.565.10">
    <property type="entry name" value="Histidine kinase-like ATPase, C-terminal domain"/>
    <property type="match status" value="1"/>
</dbReference>
<evidence type="ECO:0000256" key="2">
    <source>
        <dbReference type="ARBA" id="ARBA00004651"/>
    </source>
</evidence>
<keyword evidence="12" id="KW-0902">Two-component regulatory system</keyword>
<dbReference type="Pfam" id="PF13185">
    <property type="entry name" value="GAF_2"/>
    <property type="match status" value="1"/>
</dbReference>
<gene>
    <name evidence="16" type="ORF">D0466_14720</name>
</gene>
<keyword evidence="8" id="KW-0547">Nucleotide-binding</keyword>
<dbReference type="Pfam" id="PF06580">
    <property type="entry name" value="His_kinase"/>
    <property type="match status" value="1"/>
</dbReference>
<name>A0A372LA26_9BACI</name>
<reference evidence="16 17" key="1">
    <citation type="submission" date="2018-08" db="EMBL/GenBank/DDBJ databases">
        <title>Bacillus chawlae sp. nov., Bacillus glennii sp. nov., and Bacillus saganii sp. nov. Isolated from the Vehicle Assembly Building at Kennedy Space Center where the Viking Spacecraft were Assembled.</title>
        <authorList>
            <person name="Seuylemezian A."/>
            <person name="Vaishampayan P."/>
        </authorList>
    </citation>
    <scope>NUCLEOTIDE SEQUENCE [LARGE SCALE GENOMIC DNA]</scope>
    <source>
        <strain evidence="16 17">V44-8</strain>
    </source>
</reference>
<dbReference type="InterPro" id="IPR003594">
    <property type="entry name" value="HATPase_dom"/>
</dbReference>
<dbReference type="EC" id="2.7.13.3" evidence="3"/>
<evidence type="ECO:0000256" key="9">
    <source>
        <dbReference type="ARBA" id="ARBA00022777"/>
    </source>
</evidence>
<dbReference type="InterPro" id="IPR036890">
    <property type="entry name" value="HATPase_C_sf"/>
</dbReference>
<evidence type="ECO:0000256" key="11">
    <source>
        <dbReference type="ARBA" id="ARBA00022989"/>
    </source>
</evidence>
<keyword evidence="10" id="KW-0067">ATP-binding</keyword>
<dbReference type="Proteomes" id="UP000262939">
    <property type="component" value="Unassembled WGS sequence"/>
</dbReference>
<dbReference type="PANTHER" id="PTHR34220">
    <property type="entry name" value="SENSOR HISTIDINE KINASE YPDA"/>
    <property type="match status" value="1"/>
</dbReference>
<evidence type="ECO:0000256" key="8">
    <source>
        <dbReference type="ARBA" id="ARBA00022741"/>
    </source>
</evidence>
<evidence type="ECO:0000256" key="1">
    <source>
        <dbReference type="ARBA" id="ARBA00000085"/>
    </source>
</evidence>
<evidence type="ECO:0000256" key="14">
    <source>
        <dbReference type="SAM" id="Phobius"/>
    </source>
</evidence>
<evidence type="ECO:0000256" key="7">
    <source>
        <dbReference type="ARBA" id="ARBA00022692"/>
    </source>
</evidence>
<keyword evidence="11 14" id="KW-1133">Transmembrane helix</keyword>
<feature type="transmembrane region" description="Helical" evidence="14">
    <location>
        <begin position="88"/>
        <end position="109"/>
    </location>
</feature>
<keyword evidence="9 16" id="KW-0418">Kinase</keyword>
<dbReference type="EMBL" id="QVTD01000010">
    <property type="protein sequence ID" value="RFU62425.1"/>
    <property type="molecule type" value="Genomic_DNA"/>
</dbReference>
<organism evidence="16 17">
    <name type="scientific">Peribacillus glennii</name>
    <dbReference type="NCBI Taxonomy" id="2303991"/>
    <lineage>
        <taxon>Bacteria</taxon>
        <taxon>Bacillati</taxon>
        <taxon>Bacillota</taxon>
        <taxon>Bacilli</taxon>
        <taxon>Bacillales</taxon>
        <taxon>Bacillaceae</taxon>
        <taxon>Peribacillus</taxon>
    </lineage>
</organism>
<proteinExistence type="predicted"/>
<keyword evidence="4" id="KW-1003">Cell membrane</keyword>
<keyword evidence="5" id="KW-0597">Phosphoprotein</keyword>
<dbReference type="SUPFAM" id="SSF55874">
    <property type="entry name" value="ATPase domain of HSP90 chaperone/DNA topoisomerase II/histidine kinase"/>
    <property type="match status" value="1"/>
</dbReference>
<evidence type="ECO:0000313" key="16">
    <source>
        <dbReference type="EMBL" id="RFU62425.1"/>
    </source>
</evidence>
<dbReference type="GO" id="GO:0000155">
    <property type="term" value="F:phosphorelay sensor kinase activity"/>
    <property type="evidence" value="ECO:0007669"/>
    <property type="project" value="InterPro"/>
</dbReference>
<dbReference type="AlphaFoldDB" id="A0A372LA26"/>
<feature type="transmembrane region" description="Helical" evidence="14">
    <location>
        <begin position="115"/>
        <end position="140"/>
    </location>
</feature>
<feature type="transmembrane region" description="Helical" evidence="14">
    <location>
        <begin position="185"/>
        <end position="209"/>
    </location>
</feature>
<evidence type="ECO:0000256" key="5">
    <source>
        <dbReference type="ARBA" id="ARBA00022553"/>
    </source>
</evidence>
<dbReference type="InterPro" id="IPR010559">
    <property type="entry name" value="Sig_transdc_His_kin_internal"/>
</dbReference>
<evidence type="ECO:0000256" key="10">
    <source>
        <dbReference type="ARBA" id="ARBA00022840"/>
    </source>
</evidence>
<dbReference type="PROSITE" id="PS50109">
    <property type="entry name" value="HIS_KIN"/>
    <property type="match status" value="1"/>
</dbReference>
<dbReference type="InterPro" id="IPR029016">
    <property type="entry name" value="GAF-like_dom_sf"/>
</dbReference>
<dbReference type="OrthoDB" id="9776552at2"/>
<feature type="domain" description="Histidine kinase" evidence="15">
    <location>
        <begin position="477"/>
        <end position="580"/>
    </location>
</feature>
<comment type="caution">
    <text evidence="16">The sequence shown here is derived from an EMBL/GenBank/DDBJ whole genome shotgun (WGS) entry which is preliminary data.</text>
</comment>
<keyword evidence="7 14" id="KW-0812">Transmembrane</keyword>
<keyword evidence="6" id="KW-0808">Transferase</keyword>
<evidence type="ECO:0000256" key="4">
    <source>
        <dbReference type="ARBA" id="ARBA00022475"/>
    </source>
</evidence>
<keyword evidence="13 14" id="KW-0472">Membrane</keyword>
<dbReference type="InterPro" id="IPR050640">
    <property type="entry name" value="Bact_2-comp_sensor_kinase"/>
</dbReference>
<evidence type="ECO:0000256" key="13">
    <source>
        <dbReference type="ARBA" id="ARBA00023136"/>
    </source>
</evidence>
<keyword evidence="17" id="KW-1185">Reference proteome</keyword>
<evidence type="ECO:0000256" key="3">
    <source>
        <dbReference type="ARBA" id="ARBA00012438"/>
    </source>
</evidence>
<protein>
    <recommendedName>
        <fullName evidence="3">histidine kinase</fullName>
        <ecNumber evidence="3">2.7.13.3</ecNumber>
    </recommendedName>
</protein>
<evidence type="ECO:0000313" key="17">
    <source>
        <dbReference type="Proteomes" id="UP000262939"/>
    </source>
</evidence>